<proteinExistence type="predicted"/>
<feature type="non-terminal residue" evidence="1">
    <location>
        <position position="1"/>
    </location>
</feature>
<evidence type="ECO:0000313" key="2">
    <source>
        <dbReference type="Proteomes" id="UP001642360"/>
    </source>
</evidence>
<name>A0ABC8RQG8_9AQUA</name>
<dbReference type="AlphaFoldDB" id="A0ABC8RQG8"/>
<evidence type="ECO:0000313" key="1">
    <source>
        <dbReference type="EMBL" id="CAK9147154.1"/>
    </source>
</evidence>
<keyword evidence="2" id="KW-1185">Reference proteome</keyword>
<organism evidence="1 2">
    <name type="scientific">Ilex paraguariensis</name>
    <name type="common">yerba mate</name>
    <dbReference type="NCBI Taxonomy" id="185542"/>
    <lineage>
        <taxon>Eukaryota</taxon>
        <taxon>Viridiplantae</taxon>
        <taxon>Streptophyta</taxon>
        <taxon>Embryophyta</taxon>
        <taxon>Tracheophyta</taxon>
        <taxon>Spermatophyta</taxon>
        <taxon>Magnoliopsida</taxon>
        <taxon>eudicotyledons</taxon>
        <taxon>Gunneridae</taxon>
        <taxon>Pentapetalae</taxon>
        <taxon>asterids</taxon>
        <taxon>campanulids</taxon>
        <taxon>Aquifoliales</taxon>
        <taxon>Aquifoliaceae</taxon>
        <taxon>Ilex</taxon>
    </lineage>
</organism>
<comment type="caution">
    <text evidence="1">The sequence shown here is derived from an EMBL/GenBank/DDBJ whole genome shotgun (WGS) entry which is preliminary data.</text>
</comment>
<sequence length="127" mass="14423">VDMSIKISLDGVTEEEVIRWYSIGTLLSVWGHKDQLEPRTPTENRWLTEKWGTLMRCQAFRDEKCKDMNSYAEEANVDYDDIESKSDMSDNTFAKSVGSLSSNPFGSTSQPGEPCSRVLSTYSFFQS</sequence>
<reference evidence="1 2" key="1">
    <citation type="submission" date="2024-02" db="EMBL/GenBank/DDBJ databases">
        <authorList>
            <person name="Vignale AGUSTIN F."/>
            <person name="Sosa J E."/>
            <person name="Modenutti C."/>
        </authorList>
    </citation>
    <scope>NUCLEOTIDE SEQUENCE [LARGE SCALE GENOMIC DNA]</scope>
</reference>
<protein>
    <submittedName>
        <fullName evidence="1">Uncharacterized protein</fullName>
    </submittedName>
</protein>
<accession>A0ABC8RQG8</accession>
<gene>
    <name evidence="1" type="ORF">ILEXP_LOCUS15033</name>
</gene>
<dbReference type="Proteomes" id="UP001642360">
    <property type="component" value="Unassembled WGS sequence"/>
</dbReference>
<dbReference type="EMBL" id="CAUOFW020001647">
    <property type="protein sequence ID" value="CAK9147154.1"/>
    <property type="molecule type" value="Genomic_DNA"/>
</dbReference>